<evidence type="ECO:0000313" key="2">
    <source>
        <dbReference type="Proteomes" id="UP001143700"/>
    </source>
</evidence>
<gene>
    <name evidence="1" type="ORF">ODV15_02360</name>
</gene>
<dbReference type="AlphaFoldDB" id="A0A9X3W755"/>
<reference evidence="1" key="2">
    <citation type="submission" date="2022-10" db="EMBL/GenBank/DDBJ databases">
        <authorList>
            <person name="Kostovova I."/>
            <person name="Moravkova M."/>
            <person name="Pechar R."/>
        </authorList>
    </citation>
    <scope>NUCLEOTIDE SEQUENCE</scope>
    <source>
        <strain evidence="1">M356A</strain>
    </source>
</reference>
<dbReference type="Proteomes" id="UP001143700">
    <property type="component" value="Unassembled WGS sequence"/>
</dbReference>
<sequence>MQKQDMIYEDFMEDRAIKMFKDDELNYSVYVQVFTTDNLPFSPITGDKKHIFFDYDQAATDGVAISDVCGNKFNQVTQKYEVTDHTYVVGKVVKQSLPEDKALLLMKKATHNIISELNKPVLMSKMKRRPHIMNDVERCTQLLTDESVDLGTLSKETGIAEDTLLSYRDQPDLLKNAYHIELKKLVAKYFEVFFNRNEIERFRFMLIDIVGAYLKENKDNPAVYDPAYELYMMCQVGDWHGLAKMEETWRAMYAAHE</sequence>
<comment type="caution">
    <text evidence="1">The sequence shown here is derived from an EMBL/GenBank/DDBJ whole genome shotgun (WGS) entry which is preliminary data.</text>
</comment>
<protein>
    <submittedName>
        <fullName evidence="1">XRE family transcriptional regulator</fullName>
    </submittedName>
</protein>
<evidence type="ECO:0000313" key="1">
    <source>
        <dbReference type="EMBL" id="MDB6261415.1"/>
    </source>
</evidence>
<dbReference type="EMBL" id="JAOTGU010000002">
    <property type="protein sequence ID" value="MDB6261415.1"/>
    <property type="molecule type" value="Genomic_DNA"/>
</dbReference>
<proteinExistence type="predicted"/>
<dbReference type="RefSeq" id="WP_271869592.1">
    <property type="nucleotide sequence ID" value="NZ_JAOTGU010000002.1"/>
</dbReference>
<reference evidence="1" key="1">
    <citation type="journal article" date="2022" name="Microorganisms">
        <title>Antibiotic Susceptibility, Resistance Gene Determinants and Corresponding Genomic Regions in Lactobacillus amylovorus Isolates Derived from Wild Boars and Domestic Pigs.</title>
        <authorList>
            <person name="Moravkova M."/>
            <person name="Kostovova I."/>
            <person name="Kavanova K."/>
            <person name="Pechar R."/>
            <person name="Stanek S."/>
            <person name="Brychta A."/>
            <person name="Zeman M."/>
            <person name="Kubasova T."/>
        </authorList>
    </citation>
    <scope>NUCLEOTIDE SEQUENCE</scope>
    <source>
        <strain evidence="1">M356A</strain>
    </source>
</reference>
<name>A0A9X3W755_LACAM</name>
<accession>A0A9X3W755</accession>
<organism evidence="1 2">
    <name type="scientific">Lactobacillus amylovorus</name>
    <dbReference type="NCBI Taxonomy" id="1604"/>
    <lineage>
        <taxon>Bacteria</taxon>
        <taxon>Bacillati</taxon>
        <taxon>Bacillota</taxon>
        <taxon>Bacilli</taxon>
        <taxon>Lactobacillales</taxon>
        <taxon>Lactobacillaceae</taxon>
        <taxon>Lactobacillus</taxon>
    </lineage>
</organism>